<keyword evidence="1" id="KW-0472">Membrane</keyword>
<sequence>MFDNYTTYLSAVCSPPNSPPKTSQANIMGILDNLYSVVELGHFEWPVRNSHPTHPMTVHFPLTFLSAAYTADLLHYGIQHLGPLARFTPYLADISKFGYVSNILGLLTSIPSITSGSAELWELYKTGGINRKDKELTHPKSHEEYVDRSVRIGLYHGALNAVAFSISTYNWWVRRKIPGFHPTGGNVLLSAIAMGGIAFSAGLGGELVYGKAVGVQRMGYARDEKIEGRKEGQALADAKAQ</sequence>
<comment type="caution">
    <text evidence="3">The sequence shown here is derived from an EMBL/GenBank/DDBJ whole genome shotgun (WGS) entry which is preliminary data.</text>
</comment>
<evidence type="ECO:0000313" key="3">
    <source>
        <dbReference type="EMBL" id="GAO51084.1"/>
    </source>
</evidence>
<accession>A0A0E9NML3</accession>
<dbReference type="OMA" id="NWWTRRS"/>
<reference evidence="3 4" key="2">
    <citation type="journal article" date="2014" name="J. Gen. Appl. Microbiol.">
        <title>The early diverging ascomycetous budding yeast Saitoella complicata has three histone deacetylases belonging to the Clr6, Hos2, and Rpd3 lineages.</title>
        <authorList>
            <person name="Nishida H."/>
            <person name="Matsumoto T."/>
            <person name="Kondo S."/>
            <person name="Hamamoto M."/>
            <person name="Yoshikawa H."/>
        </authorList>
    </citation>
    <scope>NUCLEOTIDE SEQUENCE [LARGE SCALE GENOMIC DNA]</scope>
    <source>
        <strain evidence="3 4">NRRL Y-17804</strain>
    </source>
</reference>
<dbReference type="AlphaFoldDB" id="A0A0E9NML3"/>
<feature type="transmembrane region" description="Helical" evidence="1">
    <location>
        <begin position="187"/>
        <end position="209"/>
    </location>
</feature>
<reference evidence="3 4" key="3">
    <citation type="journal article" date="2015" name="Genome Announc.">
        <title>Draft Genome Sequence of the Archiascomycetous Yeast Saitoella complicata.</title>
        <authorList>
            <person name="Yamauchi K."/>
            <person name="Kondo S."/>
            <person name="Hamamoto M."/>
            <person name="Takahashi Y."/>
            <person name="Ogura Y."/>
            <person name="Hayashi T."/>
            <person name="Nishida H."/>
        </authorList>
    </citation>
    <scope>NUCLEOTIDE SEQUENCE [LARGE SCALE GENOMIC DNA]</scope>
    <source>
        <strain evidence="3 4">NRRL Y-17804</strain>
    </source>
</reference>
<feature type="domain" description="DUF2231" evidence="2">
    <location>
        <begin position="51"/>
        <end position="216"/>
    </location>
</feature>
<keyword evidence="1" id="KW-1133">Transmembrane helix</keyword>
<keyword evidence="4" id="KW-1185">Reference proteome</keyword>
<dbReference type="EMBL" id="BACD03000040">
    <property type="protein sequence ID" value="GAO51084.1"/>
    <property type="molecule type" value="Genomic_DNA"/>
</dbReference>
<evidence type="ECO:0000259" key="2">
    <source>
        <dbReference type="Pfam" id="PF09990"/>
    </source>
</evidence>
<protein>
    <recommendedName>
        <fullName evidence="2">DUF2231 domain-containing protein</fullName>
    </recommendedName>
</protein>
<proteinExistence type="predicted"/>
<dbReference type="Pfam" id="PF09990">
    <property type="entry name" value="DUF2231"/>
    <property type="match status" value="1"/>
</dbReference>
<evidence type="ECO:0000313" key="4">
    <source>
        <dbReference type="Proteomes" id="UP000033140"/>
    </source>
</evidence>
<reference evidence="3 4" key="1">
    <citation type="journal article" date="2011" name="J. Gen. Appl. Microbiol.">
        <title>Draft genome sequencing of the enigmatic yeast Saitoella complicata.</title>
        <authorList>
            <person name="Nishida H."/>
            <person name="Hamamoto M."/>
            <person name="Sugiyama J."/>
        </authorList>
    </citation>
    <scope>NUCLEOTIDE SEQUENCE [LARGE SCALE GENOMIC DNA]</scope>
    <source>
        <strain evidence="3 4">NRRL Y-17804</strain>
    </source>
</reference>
<dbReference type="Proteomes" id="UP000033140">
    <property type="component" value="Unassembled WGS sequence"/>
</dbReference>
<gene>
    <name evidence="3" type="ORF">G7K_5196-t1</name>
</gene>
<evidence type="ECO:0000256" key="1">
    <source>
        <dbReference type="SAM" id="Phobius"/>
    </source>
</evidence>
<organism evidence="3 4">
    <name type="scientific">Saitoella complicata (strain BCRC 22490 / CBS 7301 / JCM 7358 / NBRC 10748 / NRRL Y-17804)</name>
    <dbReference type="NCBI Taxonomy" id="698492"/>
    <lineage>
        <taxon>Eukaryota</taxon>
        <taxon>Fungi</taxon>
        <taxon>Dikarya</taxon>
        <taxon>Ascomycota</taxon>
        <taxon>Taphrinomycotina</taxon>
        <taxon>Taphrinomycotina incertae sedis</taxon>
        <taxon>Saitoella</taxon>
    </lineage>
</organism>
<feature type="transmembrane region" description="Helical" evidence="1">
    <location>
        <begin position="152"/>
        <end position="172"/>
    </location>
</feature>
<name>A0A0E9NML3_SAICN</name>
<dbReference type="InterPro" id="IPR019251">
    <property type="entry name" value="DUF2231_TM"/>
</dbReference>
<keyword evidence="1" id="KW-0812">Transmembrane</keyword>